<keyword evidence="2" id="KW-1185">Reference proteome</keyword>
<dbReference type="Proteomes" id="UP001184230">
    <property type="component" value="Unassembled WGS sequence"/>
</dbReference>
<protein>
    <submittedName>
        <fullName evidence="1">Uncharacterized protein YciW</fullName>
    </submittedName>
</protein>
<dbReference type="Gene3D" id="1.20.1290.10">
    <property type="entry name" value="AhpD-like"/>
    <property type="match status" value="1"/>
</dbReference>
<evidence type="ECO:0000313" key="1">
    <source>
        <dbReference type="EMBL" id="MDR6535554.1"/>
    </source>
</evidence>
<name>A0ABU1NAS1_9BURK</name>
<evidence type="ECO:0000313" key="2">
    <source>
        <dbReference type="Proteomes" id="UP001184230"/>
    </source>
</evidence>
<dbReference type="RefSeq" id="WP_309899736.1">
    <property type="nucleotide sequence ID" value="NZ_JAVDRF010000002.1"/>
</dbReference>
<dbReference type="InterPro" id="IPR029032">
    <property type="entry name" value="AhpD-like"/>
</dbReference>
<dbReference type="EMBL" id="JAVDRF010000002">
    <property type="protein sequence ID" value="MDR6535554.1"/>
    <property type="molecule type" value="Genomic_DNA"/>
</dbReference>
<organism evidence="1 2">
    <name type="scientific">Variovorax soli</name>
    <dbReference type="NCBI Taxonomy" id="376815"/>
    <lineage>
        <taxon>Bacteria</taxon>
        <taxon>Pseudomonadati</taxon>
        <taxon>Pseudomonadota</taxon>
        <taxon>Betaproteobacteria</taxon>
        <taxon>Burkholderiales</taxon>
        <taxon>Comamonadaceae</taxon>
        <taxon>Variovorax</taxon>
    </lineage>
</organism>
<gene>
    <name evidence="1" type="ORF">J2739_001314</name>
</gene>
<accession>A0ABU1NAS1</accession>
<dbReference type="SUPFAM" id="SSF69118">
    <property type="entry name" value="AhpD-like"/>
    <property type="match status" value="1"/>
</dbReference>
<comment type="caution">
    <text evidence="1">The sequence shown here is derived from an EMBL/GenBank/DDBJ whole genome shotgun (WGS) entry which is preliminary data.</text>
</comment>
<reference evidence="1 2" key="1">
    <citation type="submission" date="2023-07" db="EMBL/GenBank/DDBJ databases">
        <title>Sorghum-associated microbial communities from plants grown in Nebraska, USA.</title>
        <authorList>
            <person name="Schachtman D."/>
        </authorList>
    </citation>
    <scope>NUCLEOTIDE SEQUENCE [LARGE SCALE GENOMIC DNA]</scope>
    <source>
        <strain evidence="1 2">DS1781</strain>
    </source>
</reference>
<sequence>MTSAPTPSTPSTPFDLVDRLVPLAPGQSTWKIRHERPKVVEATQGSYEALFSPAVEGLAVIERLLVALHACRIGRAAAFGDHYRERLLAEGAEASLVDAVDRGGIASLRDPRLARLLSFTATLMRRPLDGDQAAVQALREAGLSTPAIVALAQLVAFLSYQVRLAAGLKAMSDAEAAA</sequence>
<proteinExistence type="predicted"/>